<evidence type="ECO:0000256" key="2">
    <source>
        <dbReference type="SAM" id="SignalP"/>
    </source>
</evidence>
<gene>
    <name evidence="3" type="ORF">G3I66_35805</name>
</gene>
<reference evidence="3 4" key="1">
    <citation type="submission" date="2020-01" db="EMBL/GenBank/DDBJ databases">
        <title>Insect and environment-associated Actinomycetes.</title>
        <authorList>
            <person name="Currrie C."/>
            <person name="Chevrette M."/>
            <person name="Carlson C."/>
            <person name="Stubbendieck R."/>
            <person name="Wendt-Pienkowski E."/>
        </authorList>
    </citation>
    <scope>NUCLEOTIDE SEQUENCE [LARGE SCALE GENOMIC DNA]</scope>
    <source>
        <strain evidence="3 4">SID7739</strain>
    </source>
</reference>
<evidence type="ECO:0000313" key="3">
    <source>
        <dbReference type="EMBL" id="NEC38495.1"/>
    </source>
</evidence>
<feature type="compositionally biased region" description="Low complexity" evidence="1">
    <location>
        <begin position="73"/>
        <end position="85"/>
    </location>
</feature>
<organism evidence="3 4">
    <name type="scientific">Streptomyces rubrogriseus</name>
    <dbReference type="NCBI Taxonomy" id="194673"/>
    <lineage>
        <taxon>Bacteria</taxon>
        <taxon>Bacillati</taxon>
        <taxon>Actinomycetota</taxon>
        <taxon>Actinomycetes</taxon>
        <taxon>Kitasatosporales</taxon>
        <taxon>Streptomycetaceae</taxon>
        <taxon>Streptomyces</taxon>
        <taxon>Streptomyces violaceoruber group</taxon>
    </lineage>
</organism>
<feature type="signal peptide" evidence="2">
    <location>
        <begin position="1"/>
        <end position="27"/>
    </location>
</feature>
<keyword evidence="2" id="KW-0732">Signal</keyword>
<dbReference type="Proteomes" id="UP000475666">
    <property type="component" value="Unassembled WGS sequence"/>
</dbReference>
<evidence type="ECO:0000313" key="4">
    <source>
        <dbReference type="Proteomes" id="UP000475666"/>
    </source>
</evidence>
<comment type="caution">
    <text evidence="3">The sequence shown here is derived from an EMBL/GenBank/DDBJ whole genome shotgun (WGS) entry which is preliminary data.</text>
</comment>
<feature type="non-terminal residue" evidence="3">
    <location>
        <position position="85"/>
    </location>
</feature>
<accession>A0A6G3TPU8</accession>
<sequence length="85" mass="8670">MTSRHFPRPNRAALALAVLLAAGTAGCGIGTTGPVQAGEPASGMQRPGDGAGTVRLYFAGPYGTRPVTRRTDAPLAPQQALDLLL</sequence>
<name>A0A6G3TPU8_9ACTN</name>
<evidence type="ECO:0000256" key="1">
    <source>
        <dbReference type="SAM" id="MobiDB-lite"/>
    </source>
</evidence>
<feature type="region of interest" description="Disordered" evidence="1">
    <location>
        <begin position="65"/>
        <end position="85"/>
    </location>
</feature>
<proteinExistence type="predicted"/>
<dbReference type="EMBL" id="JAAGMQ010001059">
    <property type="protein sequence ID" value="NEC38495.1"/>
    <property type="molecule type" value="Genomic_DNA"/>
</dbReference>
<feature type="chain" id="PRO_5038863434" evidence="2">
    <location>
        <begin position="28"/>
        <end position="85"/>
    </location>
</feature>
<dbReference type="PROSITE" id="PS51257">
    <property type="entry name" value="PROKAR_LIPOPROTEIN"/>
    <property type="match status" value="1"/>
</dbReference>
<dbReference type="AlphaFoldDB" id="A0A6G3TPU8"/>
<protein>
    <submittedName>
        <fullName evidence="3">Uncharacterized protein</fullName>
    </submittedName>
</protein>